<reference evidence="2" key="1">
    <citation type="submission" date="2016-09" db="EMBL/GenBank/DDBJ databases">
        <authorList>
            <person name="Varghese N."/>
            <person name="Submissions S."/>
        </authorList>
    </citation>
    <scope>NUCLEOTIDE SEQUENCE [LARGE SCALE GENOMIC DNA]</scope>
    <source>
        <strain evidence="2">25nlg</strain>
    </source>
</reference>
<dbReference type="STRING" id="1464122.SAMN05421737_102274"/>
<proteinExistence type="predicted"/>
<keyword evidence="2" id="KW-1185">Reference proteome</keyword>
<sequence>MDIAYVEITCVRELYALKRRSQVFINNCFMGVLKRRQKMVIEVPAGTHTLIAMNKGVTTAPLQLSVQPGDTLSYELRGRRDHSLTFTKK</sequence>
<dbReference type="EMBL" id="FMYM01000002">
    <property type="protein sequence ID" value="SDB88440.1"/>
    <property type="molecule type" value="Genomic_DNA"/>
</dbReference>
<name>A0A1G6H2B1_9BACI</name>
<accession>A0A1G6H2B1</accession>
<protein>
    <recommendedName>
        <fullName evidence="3">PEGA domain-containing protein</fullName>
    </recommendedName>
</protein>
<evidence type="ECO:0008006" key="3">
    <source>
        <dbReference type="Google" id="ProtNLM"/>
    </source>
</evidence>
<dbReference type="RefSeq" id="WP_090774831.1">
    <property type="nucleotide sequence ID" value="NZ_FMYM01000002.1"/>
</dbReference>
<dbReference type="Proteomes" id="UP000242662">
    <property type="component" value="Unassembled WGS sequence"/>
</dbReference>
<evidence type="ECO:0000313" key="1">
    <source>
        <dbReference type="EMBL" id="SDB88440.1"/>
    </source>
</evidence>
<dbReference type="AlphaFoldDB" id="A0A1G6H2B1"/>
<evidence type="ECO:0000313" key="2">
    <source>
        <dbReference type="Proteomes" id="UP000242662"/>
    </source>
</evidence>
<gene>
    <name evidence="1" type="ORF">SAMN05421737_102274</name>
</gene>
<dbReference type="OrthoDB" id="2872890at2"/>
<organism evidence="1 2">
    <name type="scientific">Shouchella lonarensis</name>
    <dbReference type="NCBI Taxonomy" id="1464122"/>
    <lineage>
        <taxon>Bacteria</taxon>
        <taxon>Bacillati</taxon>
        <taxon>Bacillota</taxon>
        <taxon>Bacilli</taxon>
        <taxon>Bacillales</taxon>
        <taxon>Bacillaceae</taxon>
        <taxon>Shouchella</taxon>
    </lineage>
</organism>